<dbReference type="Gene3D" id="3.40.50.1820">
    <property type="entry name" value="alpha/beta hydrolase"/>
    <property type="match status" value="2"/>
</dbReference>
<sequence length="4863" mass="527988">MVENTALSACTDPDRVSLSGLFEGWVERAPDTVAVVCEDQRWTYREVNERANQLARLLLQAGAGPERRIALALPRSAQTITAILAVLKTGAAYVPLDPDYPQERLAYLLNDSEPTTLITTTDITTTLPTPNQTTPRIHLDDPHTTTRLQELPTTNLTPTEQPTPPDARHPAYLIYTSGSTGTPKGVTIPQTNLIHLLTATHHYFTHPTPQTWCQFHSYAFDFSVWEIFGPLLHGHTLIIPNHNTTRSPHDLINLIHQHHITTLCQTPTALYHLINTHQPHHQPLPLHHIILGGEPLDPTRLTTFHQHHPHTTITNMYGITETTIHATHHPLNPNTHHTPNTPSPIGQPLPHLTTHLLNTNLQPTPPGTPGELYITGPTLARGYHNNPTLTATHFIANPHGPPGTRLYRTGDLAHHHPTTHQLHYHHRTDNQIQLHGYRIEPAEIENTLTTHPHITHAATTLHHDHHNNKHLIAYTTTSRSVHRAADVVEQQVEEWRAVYDSLYGDRAATSLSEDFVGWDSSYDQQPIPLREMREWLATTVDRISALGPRDVLEIGVGTGLLLSRLAPDCASYWGTDVSASAIDALDQRVARDPALGAGDGRVTLECRPAHDFSAQPEGRFDTVVINSVVQYFPNVDYLTDVITHAMAVLKPGGKLFIGDVRNHRLLRCFATAVALTQASAGTTPESLRATVDNAIRLERELLVDPEYFTTLTSAVPAIGAVDVRVKRGSARNELTRHRYDVILTKGPVTLLATDRAPHLRWGEDIRTVDDLRDALTGDRRPRALRVSGIPNTRLTGELTALHRVDTGADPDDARHHLTATAQTAGHDGSGTDSGTEPDTKLDAEPDTTPDPEALHRLAEAHGYDLALRWAADEGRLDGVFIDLNADRRRTTPDKAIRETATPDGPTVGAPTLDIAAPPSTTPRRPASAYANEPGLAYGNGAIVASLRSYLSERLPAHMVPSAVIALDRMPLTANGKLDRAALPAPDFSALASGRPAATPLEARLCALFGEVLGIPDVGADTSFFNLGGDSVLAMRLVSRARAEGLVVTPGQVFQHRTPEGLASVAHSGNGPAAPSQELTAGKAGSLVTLTPSEYASLPANATHATDAAELLPLAPLQSGLLFHAVYDEAAPDVYLVQFTFHLEGEVSGARFRRAADALLRRHPNLAASFHHHGLSQPVQVVAPAVPSVWHELDLGDLPDEQRPAAFDRWLAEDRATRFDLTRPPLIRFALVHWGADQYRVVMTSHHILLDGWSVPLVVQELFTLYERDGDDSGLHATAPYREYLDWLRRQDRDAARAAWRTALAGVEEPTLLAPADPGRTTVAPDETAVDLSVERTAQLAQRARRMGLTLNTLVQTAWAILLGRLTGREDVVFGTTVAVRPAEVAGIESLVGLCINTVPVRVRVPVGRPVEELLAAVQRQHGELSAHHHLGLSELRPAAGTGQLFDTVVVFENYPVGAGAHAQAARAGLRLTATDGRDATHYPLAVVVVPGERLRLRLGYRPDVFEAPAVRAVAQRLVRVLEAIADDPGRNVDRIDVLSEDERKRLIPGRDARVAEIDPKVSLSGLFEGWVERAPDTVAVVCEDQRWTYREVNERANQLARLLLQAGAGPERRIALALPRSAQTITAILAVLKTGAAYVPLDPDYPQERLAYLLNDSEPTTLITTTDITTTLPTPNQTTPRIHLDDPHTTTRLQELPTTNLTPTEQPTPPDARHPAYLIYTSGSTGTPKGVTIPQTNLIHLLTATHHYFTHPTPQTWCQFHSYAFDFSVWEIFGPLLHGHTLIIPNHNTTRSPHDLINLIHQHHITTLCQTPTALYHLINTHQPHHQPLPLHHIILGGEPLDPTRLTTFHQHHPHTTITNMYGITETTIHATHHPLNPNTHHTPNTPSPIGQPLPHLTTHLLNTNLQPTPPGTPGELYITGPTLARGYHNNPTLTATHFIANPHGPPGTRLYRTGDLAHHHPTTHQLHYHHRTDNQIQLHGYRIEPAEIENTLTTHPHITHAATTLHHDHHNNKHLIAYTTTSPEHRDTPPEELRSYLAERLPAHMVPSAVVVLDALPLTPSGKLDRAALPAPVRSAEGAGGRPPSTPGEEILCHLFAEVLGVPEPSAEEGFFALGGDSILSMQLVSRARTEGLSLTPRQVFQHQTPAALARLAAPPGAPATTDAPATSGGPASAALPLPSLTTEDMAAIEQRFPGAVDTLPLTALQEGLLFHAAFDEAAPDVYMVQFAFDLEGDVDGVRFRQAVDTLLLRHPHLRAGFLHHGLSRPVQVVPRHAPTPWQEIDLSGFSPTEQEEEYDRWLAEDRATRFDFARPPLMRFTLFRLGGGRSRLVMTHHHILLDGWSTPVLVQELFFLYGEAGDDRLLPRPAAYRDYLAWLTAQDATAAREAWREALAGVAEPTLLAPEAYGSTAVVPREFCLDVPAELTARLTRRARSSELTLNTLVQVAWGLLLGRLTGRDDVVFGATAAVRPPEVPGVESLVGLCINTLPVRVQLAPEQGLSELLEEVQGRQAALSEHQHLGLFEVQSLTGVGELFDTVLVFENYPVRPERVGAPEDGLRVVGSTGRDATHYALALVVIPGESLRLQLGYRPDAFGHSAVRELARRLVRVLESVADAPERTVAQLDVLAPAERERLLRQWGNASHSVTGADDTVLLPEVFEHQAERTPAAVAVVFEEQHLSYRGLNERANRLARVLVAAGAGPETRVALSLPRGPDLLITALAVLKAGAAFVSVDPDYPSRRMAFMLTDSRPTLLVTTQAIAETLPAEAATMPRLLLDTADTADGLAQAGTADLTDADRGCPLLPDHPAYLFYTSGSSGRPKGVVASRSGLGGFLRAMARRTPLTGADAALAASTPSFDVVVVEWFMPLAAGARIVLASAAQTHDPAALLGLMGRHGVSMAQATPTLWQAVLSEVPDDGGDQARVLSGVRILSGGEMLPSPVARRLLALGAEVENLYGPTETTVWCTTGAVRADDDGAPRIGTPLDTTRAYVLDRHLGLLPPGVVGELHIAGSGVARGYFNHPGLTAERFVADPYGPAGSRMYRTGDLVRWGEDGRLEYLSRADRQVKLRGFRIEPGEVEAVLASHPHVARAAVAVREDRPGDPRLIGYSVARPGHEPAPAELRSWLRERLPEHMVPSAVVPLDALPLTANGKLDRKALPAPGPVGAPGAGRPPASPWERLLCALYAEVLGVPEVGVADSFFELGGHSLLAMRLMGQVRTRTGVDLGIRAVFQAPTVERLAEVIQGAELGVARPPLGPMPRTGRLPLSYAQQRLWFLEELEGDRAATYNIVVGLRLRGPLDREALMAAAGDVVARHEVLRTVYPHGDDGRPWQRVLGPDAARSALHAVVRDMRPVADETDPGGGAARASAGGATDGILPAALAEEAGRGFHLATELPLRISLFPQGDDEHVLLVVVHHIAADGWSLEPLLTDLATAYQARTAGSEPRWSDELPLQYADFGLWQRQVLGAEERDDSVLSRQLAFWRETLAELPEELPLPTDRPRPPVAGHQGSTVDIAVPAPLHRRLARLARSQDASVFMVVQAALAALLTRLGAGTDIPLGTAFAGRDEMAVHDLVGPFVNTLVLRTDTSGDPDFLTLLERVRETDGAAYAHQEVPFERVVEAVNPVRSLARHPLFQVMLTFQNLLATELSLPGVAAEPLEVATDTAKFDLAFALAETHTAEGGEPNGIRGSLEYATDLFEHRTAQAIVDRLLRVLDTVANRPDQALSRIDVLGHDERERLLGWSTGTSVATAGAGAVAGAGRVLPELFEEQAARTPRATAVVFEDDRVSYADLNARANRLARLLIEHGAGPETRIALALPRSVELITAVLAVTKAGAAYVPLDPGYPPDRITFMLHDSDPTLLITTSTLANTLPASTATVPWLLLDTEDTHTRLGGHAAGDVSDDERRTPVHPAHPAYVIYTSGSTGMPKGVVVSHANVVDLVAWALDDLGADRLSYVRATTSVTFDVSVFELLIPLTLGGTVELVPDLLSAAADPGLLTAGGLLSAVPSVLTSLLSAQRQAEDSALDTIVLAGEALSPQLLATAQSRFPGARIANAYGPTEATVYATVWHSDGAAHTSVPIGSPVPNSRVFVLDAGLGLVPVGVVGELYVAGGGVARGYWARPGLTAERFVACPYGTASGERMYRTGDLVRWTPGGQLEFCGRADEQVKVRGFRIEPGEIQAALTTHPGIGQAVVTVREDRPDDRRLVAYLTPALAGAEPPPAAEIRAQLADRLPHYMIPSHYVPLEHLPLTANGKLDHAALPAPTPATTGTGQGRAPADAHERTLCQLFADVLAIPEAGPEDGFFALGGDSILSIQLVSRARQKGLLLTPRQIFQHQTPAALATTATHIPTTTAPAHHETGTGTLPATPIMRELFERGGPFTIYHQSVLLTVPADLDQQRLATALQTVIDHHDILRLTLNNAEGETELRIPPPGTINAANLLHHADLTGHPDIPTAIAQHQTTAQTRLNPTHGIMLQAIHLTLGPTTPGRLLLLAHHLVIDGVSWRILIPDLTHAYHHTHTTHPLEPVPTSYRTWAHYLTQQAHHPTHTTTLHHWTHTLQPHPTTPTPPNPTPIPTNQLHHHTTTLPPQHTQPLLTTTPAHYHAGINDILLTALTLALTHPDINTNPNPDNSILINLESHGRHELTPHLDLTRTIGWFTTLHPTRLHPGPATWHDITHNTPHLGTALKTIKETLRTTPHHGTTYGLLRHLNPTTKTHLTHLPQPPTTFNYLGRYTPTTPTTPTTPPNTPTNTTTQPWPHAPETTPLNGNTDPNLLHHTPLEINAHTQDTPHGPQLTTTYTYNPHHHTTHHITQLAHHWHTALKALTTHTQHHTTGRTPSDLPLLTLTQHDINNLEDWWRNA</sequence>
<dbReference type="SMART" id="SM00823">
    <property type="entry name" value="PKS_PP"/>
    <property type="match status" value="4"/>
</dbReference>
<evidence type="ECO:0000256" key="5">
    <source>
        <dbReference type="ARBA" id="ARBA00023194"/>
    </source>
</evidence>
<dbReference type="SUPFAM" id="SSF52777">
    <property type="entry name" value="CoA-dependent acyltransferases"/>
    <property type="match status" value="8"/>
</dbReference>
<evidence type="ECO:0000313" key="9">
    <source>
        <dbReference type="Proteomes" id="UP000530530"/>
    </source>
</evidence>
<comment type="cofactor">
    <cofactor evidence="1">
        <name>pantetheine 4'-phosphate</name>
        <dbReference type="ChEBI" id="CHEBI:47942"/>
    </cofactor>
</comment>
<dbReference type="Gene3D" id="2.30.38.10">
    <property type="entry name" value="Luciferase, Domain 3"/>
    <property type="match status" value="4"/>
</dbReference>
<keyword evidence="5" id="KW-0045">Antibiotic biosynthesis</keyword>
<dbReference type="InterPro" id="IPR009081">
    <property type="entry name" value="PP-bd_ACP"/>
</dbReference>
<dbReference type="Gene3D" id="3.40.50.980">
    <property type="match status" value="8"/>
</dbReference>
<feature type="compositionally biased region" description="Low complexity" evidence="6">
    <location>
        <begin position="915"/>
        <end position="928"/>
    </location>
</feature>
<dbReference type="CDD" id="cd05930">
    <property type="entry name" value="A_NRPS"/>
    <property type="match status" value="2"/>
</dbReference>
<dbReference type="RefSeq" id="WP_158634926.1">
    <property type="nucleotide sequence ID" value="NZ_JACHNG010000001.1"/>
</dbReference>
<dbReference type="EMBL" id="JACHNG010000001">
    <property type="protein sequence ID" value="MBB4781048.1"/>
    <property type="molecule type" value="Genomic_DNA"/>
</dbReference>
<dbReference type="NCBIfam" id="TIGR01733">
    <property type="entry name" value="AA-adenyl-dom"/>
    <property type="match status" value="4"/>
</dbReference>
<evidence type="ECO:0000256" key="2">
    <source>
        <dbReference type="ARBA" id="ARBA00022450"/>
    </source>
</evidence>
<dbReference type="PROSITE" id="PS00012">
    <property type="entry name" value="PHOSPHOPANTETHEINE"/>
    <property type="match status" value="2"/>
</dbReference>
<feature type="compositionally biased region" description="Low complexity" evidence="6">
    <location>
        <begin position="2154"/>
        <end position="2176"/>
    </location>
</feature>
<dbReference type="Gene3D" id="3.30.559.30">
    <property type="entry name" value="Nonribosomal peptide synthetase, condensation domain"/>
    <property type="match status" value="4"/>
</dbReference>
<gene>
    <name evidence="8" type="ORF">BJY27_002009</name>
</gene>
<dbReference type="PROSITE" id="PS50075">
    <property type="entry name" value="CARRIER"/>
    <property type="match status" value="4"/>
</dbReference>
<dbReference type="SUPFAM" id="SSF56801">
    <property type="entry name" value="Acetyl-CoA synthetase-like"/>
    <property type="match status" value="4"/>
</dbReference>
<keyword evidence="2" id="KW-0596">Phosphopantetheine</keyword>
<dbReference type="Pfam" id="PF00668">
    <property type="entry name" value="Condensation"/>
    <property type="match status" value="4"/>
</dbReference>
<dbReference type="Pfam" id="PF00501">
    <property type="entry name" value="AMP-binding"/>
    <property type="match status" value="4"/>
</dbReference>
<dbReference type="Pfam" id="PF13193">
    <property type="entry name" value="AMP-binding_C"/>
    <property type="match status" value="3"/>
</dbReference>
<evidence type="ECO:0000256" key="4">
    <source>
        <dbReference type="ARBA" id="ARBA00022737"/>
    </source>
</evidence>
<dbReference type="CDD" id="cd02440">
    <property type="entry name" value="AdoMet_MTases"/>
    <property type="match status" value="1"/>
</dbReference>
<evidence type="ECO:0000256" key="6">
    <source>
        <dbReference type="SAM" id="MobiDB-lite"/>
    </source>
</evidence>
<dbReference type="InterPro" id="IPR000873">
    <property type="entry name" value="AMP-dep_synth/lig_dom"/>
</dbReference>
<dbReference type="Pfam" id="PF08242">
    <property type="entry name" value="Methyltransf_12"/>
    <property type="match status" value="1"/>
</dbReference>
<dbReference type="InterPro" id="IPR029063">
    <property type="entry name" value="SAM-dependent_MTases_sf"/>
</dbReference>
<feature type="domain" description="Carrier" evidence="7">
    <location>
        <begin position="995"/>
        <end position="1069"/>
    </location>
</feature>
<dbReference type="InterPro" id="IPR006162">
    <property type="entry name" value="Ppantetheine_attach_site"/>
</dbReference>
<dbReference type="PANTHER" id="PTHR45527:SF1">
    <property type="entry name" value="FATTY ACID SYNTHASE"/>
    <property type="match status" value="1"/>
</dbReference>
<feature type="region of interest" description="Disordered" evidence="6">
    <location>
        <begin position="4737"/>
        <end position="4806"/>
    </location>
</feature>
<dbReference type="Proteomes" id="UP000530530">
    <property type="component" value="Unassembled WGS sequence"/>
</dbReference>
<reference evidence="8 9" key="1">
    <citation type="submission" date="2020-08" db="EMBL/GenBank/DDBJ databases">
        <title>Sequencing the genomes of 1000 actinobacteria strains.</title>
        <authorList>
            <person name="Klenk H.-P."/>
        </authorList>
    </citation>
    <scope>NUCLEOTIDE SEQUENCE [LARGE SCALE GENOMIC DNA]</scope>
    <source>
        <strain evidence="8 9">DSM 41530</strain>
    </source>
</reference>
<dbReference type="Gene3D" id="3.40.50.150">
    <property type="entry name" value="Vaccinia Virus protein VP39"/>
    <property type="match status" value="1"/>
</dbReference>
<feature type="region of interest" description="Disordered" evidence="6">
    <location>
        <begin position="820"/>
        <end position="851"/>
    </location>
</feature>
<keyword evidence="3" id="KW-0597">Phosphoprotein</keyword>
<dbReference type="InterPro" id="IPR020845">
    <property type="entry name" value="AMP-binding_CS"/>
</dbReference>
<dbReference type="InterPro" id="IPR045851">
    <property type="entry name" value="AMP-bd_C_sf"/>
</dbReference>
<feature type="domain" description="Carrier" evidence="7">
    <location>
        <begin position="3172"/>
        <end position="3247"/>
    </location>
</feature>
<organism evidence="8 9">
    <name type="scientific">Streptomyces rapamycinicus</name>
    <dbReference type="NCBI Taxonomy" id="1226757"/>
    <lineage>
        <taxon>Bacteria</taxon>
        <taxon>Bacillati</taxon>
        <taxon>Actinomycetota</taxon>
        <taxon>Actinomycetes</taxon>
        <taxon>Kitasatosporales</taxon>
        <taxon>Streptomycetaceae</taxon>
        <taxon>Streptomyces</taxon>
        <taxon>Streptomyces violaceusniger group</taxon>
    </lineage>
</organism>
<accession>A0ABR6LFI8</accession>
<dbReference type="InterPro" id="IPR001242">
    <property type="entry name" value="Condensation_dom"/>
</dbReference>
<dbReference type="InterPro" id="IPR020806">
    <property type="entry name" value="PKS_PP-bd"/>
</dbReference>
<dbReference type="Gene3D" id="3.30.300.30">
    <property type="match status" value="5"/>
</dbReference>
<dbReference type="PANTHER" id="PTHR45527">
    <property type="entry name" value="NONRIBOSOMAL PEPTIDE SYNTHETASE"/>
    <property type="match status" value="1"/>
</dbReference>
<dbReference type="SUPFAM" id="SSF53335">
    <property type="entry name" value="S-adenosyl-L-methionine-dependent methyltransferases"/>
    <property type="match status" value="1"/>
</dbReference>
<dbReference type="SUPFAM" id="SSF47336">
    <property type="entry name" value="ACP-like"/>
    <property type="match status" value="4"/>
</dbReference>
<dbReference type="InterPro" id="IPR010071">
    <property type="entry name" value="AA_adenyl_dom"/>
</dbReference>
<protein>
    <submittedName>
        <fullName evidence="8">Amino acid adenylation domain-containing protein/non-ribosomal peptide synthase protein (TIGR01720 family)</fullName>
    </submittedName>
</protein>
<dbReference type="Gene3D" id="3.30.559.10">
    <property type="entry name" value="Chloramphenicol acetyltransferase-like domain"/>
    <property type="match status" value="4"/>
</dbReference>
<feature type="domain" description="Carrier" evidence="7">
    <location>
        <begin position="2084"/>
        <end position="2158"/>
    </location>
</feature>
<dbReference type="InterPro" id="IPR025110">
    <property type="entry name" value="AMP-bd_C"/>
</dbReference>
<evidence type="ECO:0000313" key="8">
    <source>
        <dbReference type="EMBL" id="MBB4781048.1"/>
    </source>
</evidence>
<dbReference type="Pfam" id="PF00550">
    <property type="entry name" value="PP-binding"/>
    <property type="match status" value="4"/>
</dbReference>
<dbReference type="NCBIfam" id="TIGR01720">
    <property type="entry name" value="NRPS-para261"/>
    <property type="match status" value="1"/>
</dbReference>
<dbReference type="PROSITE" id="PS00455">
    <property type="entry name" value="AMP_BINDING"/>
    <property type="match status" value="4"/>
</dbReference>
<feature type="region of interest" description="Disordered" evidence="6">
    <location>
        <begin position="896"/>
        <end position="931"/>
    </location>
</feature>
<dbReference type="InterPro" id="IPR023213">
    <property type="entry name" value="CAT-like_dom_sf"/>
</dbReference>
<proteinExistence type="predicted"/>
<dbReference type="InterPro" id="IPR036736">
    <property type="entry name" value="ACP-like_sf"/>
</dbReference>
<evidence type="ECO:0000256" key="3">
    <source>
        <dbReference type="ARBA" id="ARBA00022553"/>
    </source>
</evidence>
<feature type="region of interest" description="Disordered" evidence="6">
    <location>
        <begin position="4559"/>
        <end position="4590"/>
    </location>
</feature>
<keyword evidence="9" id="KW-1185">Reference proteome</keyword>
<dbReference type="InterPro" id="IPR010060">
    <property type="entry name" value="NRPS_synth"/>
</dbReference>
<dbReference type="CDD" id="cd19540">
    <property type="entry name" value="LCL_NRPS-like"/>
    <property type="match status" value="1"/>
</dbReference>
<keyword evidence="4" id="KW-0677">Repeat</keyword>
<name>A0ABR6LFI8_9ACTN</name>
<dbReference type="InterPro" id="IPR013217">
    <property type="entry name" value="Methyltransf_12"/>
</dbReference>
<comment type="caution">
    <text evidence="8">The sequence shown here is derived from an EMBL/GenBank/DDBJ whole genome shotgun (WGS) entry which is preliminary data.</text>
</comment>
<dbReference type="Gene3D" id="1.10.1200.10">
    <property type="entry name" value="ACP-like"/>
    <property type="match status" value="2"/>
</dbReference>
<evidence type="ECO:0000259" key="7">
    <source>
        <dbReference type="PROSITE" id="PS50075"/>
    </source>
</evidence>
<evidence type="ECO:0000256" key="1">
    <source>
        <dbReference type="ARBA" id="ARBA00001957"/>
    </source>
</evidence>
<feature type="compositionally biased region" description="Pro residues" evidence="6">
    <location>
        <begin position="4565"/>
        <end position="4576"/>
    </location>
</feature>
<feature type="region of interest" description="Disordered" evidence="6">
    <location>
        <begin position="2154"/>
        <end position="2178"/>
    </location>
</feature>
<dbReference type="CDD" id="cd19543">
    <property type="entry name" value="DCL_NRPS"/>
    <property type="match status" value="2"/>
</dbReference>
<dbReference type="NCBIfam" id="NF003417">
    <property type="entry name" value="PRK04813.1"/>
    <property type="match status" value="5"/>
</dbReference>
<feature type="domain" description="Carrier" evidence="7">
    <location>
        <begin position="4278"/>
        <end position="4352"/>
    </location>
</feature>
<dbReference type="InterPro" id="IPR029058">
    <property type="entry name" value="AB_hydrolase_fold"/>
</dbReference>